<gene>
    <name evidence="1" type="ORF">NP7_10470</name>
</gene>
<sequence>MNTFVSDILESETQINNLLNNGRFGSDVSALIENFRGSGAPNNVISRMRDKEIANRNRYNMNNTKRTQDYFKWANEHIQKGWFDTKTINTAIQLATNNGAVSCEQIQTLIDSNAKNKQAHADKKASYNQAKQHVTAERERMLFVLSDAPELNLPQHIDEKIITFSHRGKAFPITESTVKRFGEQFRHHIGKEGAYFYVAATQAK</sequence>
<dbReference type="EMBL" id="CP024444">
    <property type="protein sequence ID" value="ATR79779.1"/>
    <property type="molecule type" value="Genomic_DNA"/>
</dbReference>
<keyword evidence="1" id="KW-0614">Plasmid</keyword>
<evidence type="ECO:0000313" key="1">
    <source>
        <dbReference type="EMBL" id="ATR79779.1"/>
    </source>
</evidence>
<proteinExistence type="predicted"/>
<dbReference type="RefSeq" id="WP_100271122.1">
    <property type="nucleotide sequence ID" value="NZ_CP024444.1"/>
</dbReference>
<organism evidence="1 2">
    <name type="scientific">Faucicola osloensis</name>
    <name type="common">Moraxella osloensis</name>
    <dbReference type="NCBI Taxonomy" id="34062"/>
    <lineage>
        <taxon>Bacteria</taxon>
        <taxon>Pseudomonadati</taxon>
        <taxon>Pseudomonadota</taxon>
        <taxon>Gammaproteobacteria</taxon>
        <taxon>Moraxellales</taxon>
        <taxon>Moraxellaceae</taxon>
        <taxon>Faucicola</taxon>
    </lineage>
</organism>
<dbReference type="AlphaFoldDB" id="A0A2D2LXM5"/>
<geneLocation type="plasmid" evidence="2">
    <name>pnp7-1</name>
</geneLocation>
<name>A0A2D2LXM5_FAUOS</name>
<protein>
    <submittedName>
        <fullName evidence="1">Uncharacterized protein</fullName>
    </submittedName>
</protein>
<dbReference type="Proteomes" id="UP000229340">
    <property type="component" value="Plasmid pNP7-1"/>
</dbReference>
<reference evidence="2" key="1">
    <citation type="submission" date="2017-10" db="EMBL/GenBank/DDBJ databases">
        <title>Complete genome sequence of Moraxella osloensis NP7 isolated from human skin.</title>
        <authorList>
            <person name="Lee K."/>
            <person name="Lim J.Y."/>
            <person name="Hwang I."/>
        </authorList>
    </citation>
    <scope>NUCLEOTIDE SEQUENCE [LARGE SCALE GENOMIC DNA]</scope>
    <source>
        <strain evidence="2">NP7</strain>
        <plasmid evidence="2">pnp7-1</plasmid>
    </source>
</reference>
<accession>A0A2D2LXM5</accession>
<evidence type="ECO:0000313" key="2">
    <source>
        <dbReference type="Proteomes" id="UP000229340"/>
    </source>
</evidence>